<protein>
    <submittedName>
        <fullName evidence="2">Serine hydrolase</fullName>
    </submittedName>
</protein>
<organism evidence="2 3">
    <name type="scientific">Brevundimonas denitrificans</name>
    <dbReference type="NCBI Taxonomy" id="1443434"/>
    <lineage>
        <taxon>Bacteria</taxon>
        <taxon>Pseudomonadati</taxon>
        <taxon>Pseudomonadota</taxon>
        <taxon>Alphaproteobacteria</taxon>
        <taxon>Caulobacterales</taxon>
        <taxon>Caulobacteraceae</taxon>
        <taxon>Brevundimonas</taxon>
    </lineage>
</organism>
<dbReference type="InterPro" id="IPR050491">
    <property type="entry name" value="AmpC-like"/>
</dbReference>
<reference evidence="3" key="1">
    <citation type="journal article" date="2019" name="Int. J. Syst. Evol. Microbiol.">
        <title>The Global Catalogue of Microorganisms (GCM) 10K type strain sequencing project: providing services to taxonomists for standard genome sequencing and annotation.</title>
        <authorList>
            <consortium name="The Broad Institute Genomics Platform"/>
            <consortium name="The Broad Institute Genome Sequencing Center for Infectious Disease"/>
            <person name="Wu L."/>
            <person name="Ma J."/>
        </authorList>
    </citation>
    <scope>NUCLEOTIDE SEQUENCE [LARGE SCALE GENOMIC DNA]</scope>
    <source>
        <strain evidence="3">NBRC 110107</strain>
    </source>
</reference>
<proteinExistence type="predicted"/>
<dbReference type="InterPro" id="IPR023650">
    <property type="entry name" value="Beta-lactam_class-A_AS"/>
</dbReference>
<dbReference type="InterPro" id="IPR012338">
    <property type="entry name" value="Beta-lactam/transpept-like"/>
</dbReference>
<evidence type="ECO:0000259" key="1">
    <source>
        <dbReference type="Pfam" id="PF00144"/>
    </source>
</evidence>
<dbReference type="PANTHER" id="PTHR46825">
    <property type="entry name" value="D-ALANYL-D-ALANINE-CARBOXYPEPTIDASE/ENDOPEPTIDASE AMPH"/>
    <property type="match status" value="1"/>
</dbReference>
<keyword evidence="3" id="KW-1185">Reference proteome</keyword>
<feature type="domain" description="Beta-lactamase-related" evidence="1">
    <location>
        <begin position="76"/>
        <end position="384"/>
    </location>
</feature>
<dbReference type="Gene3D" id="3.40.710.10">
    <property type="entry name" value="DD-peptidase/beta-lactamase superfamily"/>
    <property type="match status" value="1"/>
</dbReference>
<evidence type="ECO:0000313" key="2">
    <source>
        <dbReference type="EMBL" id="GLS00001.1"/>
    </source>
</evidence>
<comment type="caution">
    <text evidence="2">The sequence shown here is derived from an EMBL/GenBank/DDBJ whole genome shotgun (WGS) entry which is preliminary data.</text>
</comment>
<keyword evidence="2" id="KW-0378">Hydrolase</keyword>
<dbReference type="PANTHER" id="PTHR46825:SF9">
    <property type="entry name" value="BETA-LACTAMASE-RELATED DOMAIN-CONTAINING PROTEIN"/>
    <property type="match status" value="1"/>
</dbReference>
<name>A0ABQ6BFB0_9CAUL</name>
<dbReference type="SUPFAM" id="SSF56601">
    <property type="entry name" value="beta-lactamase/transpeptidase-like"/>
    <property type="match status" value="1"/>
</dbReference>
<sequence>MFHVPRQSGGHPRLAMAIIAVLLVLVAGLVAWATVRPAPTAPGPEPLPPRPPVVVVEALPQLTEQLTRWGGSGQFTGGVLVARGDEVLFRQVHGFANRSLGTPLQLNSRFRLASVSKQFTAAAILRLQDEGVLSVDDPLCKWIEPCPPAWAPIRLHHLLGHSSGIPDLMARPAWGIRRVTPASMEELTAESTQYGLQFPPGSKVRYNNAAYNLLGAVVEKASGAPLHDYLKTAFFAPLGMADTGYDDGASEVVMGYANLGGGGPSEQPDANVSIIVGAGALYSTLDDLLVWQRALHGGRLLSPRSYAMMIADHAPADTPDERGRPRRGWGFGVFANSIGQRVSPAFLDRQIFHTGSWSGFRNLMSYQPDGDVTVIVLSNNFHQRDAVFLLSQQGMAEALGRPFPTTMTR</sequence>
<accession>A0ABQ6BFB0</accession>
<gene>
    <name evidence="2" type="ORF">GCM10007859_00040</name>
</gene>
<dbReference type="InterPro" id="IPR001466">
    <property type="entry name" value="Beta-lactam-related"/>
</dbReference>
<dbReference type="PROSITE" id="PS00146">
    <property type="entry name" value="BETA_LACTAMASE_A"/>
    <property type="match status" value="1"/>
</dbReference>
<dbReference type="GO" id="GO:0016787">
    <property type="term" value="F:hydrolase activity"/>
    <property type="evidence" value="ECO:0007669"/>
    <property type="project" value="UniProtKB-KW"/>
</dbReference>
<dbReference type="Proteomes" id="UP001156921">
    <property type="component" value="Unassembled WGS sequence"/>
</dbReference>
<dbReference type="EMBL" id="BSOY01000001">
    <property type="protein sequence ID" value="GLS00001.1"/>
    <property type="molecule type" value="Genomic_DNA"/>
</dbReference>
<evidence type="ECO:0000313" key="3">
    <source>
        <dbReference type="Proteomes" id="UP001156921"/>
    </source>
</evidence>
<dbReference type="Pfam" id="PF00144">
    <property type="entry name" value="Beta-lactamase"/>
    <property type="match status" value="1"/>
</dbReference>